<organism evidence="1 2">
    <name type="scientific">Bradyrhizobium jicamae</name>
    <dbReference type="NCBI Taxonomy" id="280332"/>
    <lineage>
        <taxon>Bacteria</taxon>
        <taxon>Pseudomonadati</taxon>
        <taxon>Pseudomonadota</taxon>
        <taxon>Alphaproteobacteria</taxon>
        <taxon>Hyphomicrobiales</taxon>
        <taxon>Nitrobacteraceae</taxon>
        <taxon>Bradyrhizobium</taxon>
    </lineage>
</organism>
<gene>
    <name evidence="1" type="ORF">JQ615_07600</name>
</gene>
<reference evidence="2" key="1">
    <citation type="journal article" date="2021" name="ISME J.">
        <title>Evolutionary origin and ecological implication of a unique nif island in free-living Bradyrhizobium lineages.</title>
        <authorList>
            <person name="Tao J."/>
        </authorList>
    </citation>
    <scope>NUCLEOTIDE SEQUENCE [LARGE SCALE GENOMIC DNA]</scope>
    <source>
        <strain evidence="2">SZCCT0434</strain>
    </source>
</reference>
<evidence type="ECO:0000313" key="1">
    <source>
        <dbReference type="EMBL" id="MBR0795247.1"/>
    </source>
</evidence>
<sequence length="123" mass="12759">MLQPSRIGAAQKGSPFILVSGGATVIIENCKFQNLTNGNAIAIRFIKSNQAGVGNGGGQMLSYMNNRITANGSTAPHNHPGRAVGCQSGGAGVYSRPTAGIDDPRQAAFAFANNSNRRSRLTV</sequence>
<evidence type="ECO:0000313" key="2">
    <source>
        <dbReference type="Proteomes" id="UP001315278"/>
    </source>
</evidence>
<name>A0ABS5FEM0_9BRAD</name>
<evidence type="ECO:0008006" key="3">
    <source>
        <dbReference type="Google" id="ProtNLM"/>
    </source>
</evidence>
<dbReference type="RefSeq" id="WP_212392459.1">
    <property type="nucleotide sequence ID" value="NZ_JAFCKQ010000001.1"/>
</dbReference>
<keyword evidence="2" id="KW-1185">Reference proteome</keyword>
<proteinExistence type="predicted"/>
<dbReference type="Proteomes" id="UP001315278">
    <property type="component" value="Unassembled WGS sequence"/>
</dbReference>
<protein>
    <recommendedName>
        <fullName evidence="3">Right handed beta helix domain-containing protein</fullName>
    </recommendedName>
</protein>
<dbReference type="EMBL" id="JAFCJH010000005">
    <property type="protein sequence ID" value="MBR0795247.1"/>
    <property type="molecule type" value="Genomic_DNA"/>
</dbReference>
<accession>A0ABS5FEM0</accession>
<comment type="caution">
    <text evidence="1">The sequence shown here is derived from an EMBL/GenBank/DDBJ whole genome shotgun (WGS) entry which is preliminary data.</text>
</comment>